<keyword evidence="1" id="KW-0472">Membrane</keyword>
<feature type="transmembrane region" description="Helical" evidence="1">
    <location>
        <begin position="87"/>
        <end position="107"/>
    </location>
</feature>
<dbReference type="Proteomes" id="UP000217199">
    <property type="component" value="Unassembled WGS sequence"/>
</dbReference>
<protein>
    <submittedName>
        <fullName evidence="2">Uncharacterized protein</fullName>
    </submittedName>
</protein>
<dbReference type="OrthoDB" id="3259878at2759"/>
<evidence type="ECO:0000313" key="3">
    <source>
        <dbReference type="Proteomes" id="UP000217199"/>
    </source>
</evidence>
<reference evidence="2 3" key="1">
    <citation type="journal article" date="2017" name="Mol. Ecol.">
        <title>Comparative and population genomic landscape of Phellinus noxius: A hypervariable fungus causing root rot in trees.</title>
        <authorList>
            <person name="Chung C.L."/>
            <person name="Lee T.J."/>
            <person name="Akiba M."/>
            <person name="Lee H.H."/>
            <person name="Kuo T.H."/>
            <person name="Liu D."/>
            <person name="Ke H.M."/>
            <person name="Yokoi T."/>
            <person name="Roa M.B."/>
            <person name="Lu M.J."/>
            <person name="Chang Y.Y."/>
            <person name="Ann P.J."/>
            <person name="Tsai J.N."/>
            <person name="Chen C.Y."/>
            <person name="Tzean S.S."/>
            <person name="Ota Y."/>
            <person name="Hattori T."/>
            <person name="Sahashi N."/>
            <person name="Liou R.F."/>
            <person name="Kikuchi T."/>
            <person name="Tsai I.J."/>
        </authorList>
    </citation>
    <scope>NUCLEOTIDE SEQUENCE [LARGE SCALE GENOMIC DNA]</scope>
    <source>
        <strain evidence="2 3">FFPRI411160</strain>
    </source>
</reference>
<dbReference type="AlphaFoldDB" id="A0A286UMP2"/>
<keyword evidence="1" id="KW-1133">Transmembrane helix</keyword>
<evidence type="ECO:0000313" key="2">
    <source>
        <dbReference type="EMBL" id="PAV20809.1"/>
    </source>
</evidence>
<dbReference type="InParanoid" id="A0A286UMP2"/>
<sequence>MSAPPRRHRLPQRLDWTLIPPPLDLSKPLVDDKAHLPAIIVTPSSPTHDRDFQIAFLAPEPKETVASRVLTRLQKGSRSPQFKPRTLLLLFIPIFILFCHVLTHRFASRRPHLHFDMHTQGGVVDVHADGSRNDYSSSWFDLNDYWDGRHARDFIIEEEIEAKPTSSSLQPELR</sequence>
<comment type="caution">
    <text evidence="2">The sequence shown here is derived from an EMBL/GenBank/DDBJ whole genome shotgun (WGS) entry which is preliminary data.</text>
</comment>
<name>A0A286UMP2_9AGAM</name>
<dbReference type="EMBL" id="NBII01000003">
    <property type="protein sequence ID" value="PAV20809.1"/>
    <property type="molecule type" value="Genomic_DNA"/>
</dbReference>
<evidence type="ECO:0000256" key="1">
    <source>
        <dbReference type="SAM" id="Phobius"/>
    </source>
</evidence>
<keyword evidence="1" id="KW-0812">Transmembrane</keyword>
<proteinExistence type="predicted"/>
<gene>
    <name evidence="2" type="ORF">PNOK_0343600</name>
</gene>
<accession>A0A286UMP2</accession>
<keyword evidence="3" id="KW-1185">Reference proteome</keyword>
<organism evidence="2 3">
    <name type="scientific">Pyrrhoderma noxium</name>
    <dbReference type="NCBI Taxonomy" id="2282107"/>
    <lineage>
        <taxon>Eukaryota</taxon>
        <taxon>Fungi</taxon>
        <taxon>Dikarya</taxon>
        <taxon>Basidiomycota</taxon>
        <taxon>Agaricomycotina</taxon>
        <taxon>Agaricomycetes</taxon>
        <taxon>Hymenochaetales</taxon>
        <taxon>Hymenochaetaceae</taxon>
        <taxon>Pyrrhoderma</taxon>
    </lineage>
</organism>